<dbReference type="PROSITE" id="PS50937">
    <property type="entry name" value="HTH_MERR_2"/>
    <property type="match status" value="1"/>
</dbReference>
<accession>A0ABS4I115</accession>
<dbReference type="Pfam" id="PF13411">
    <property type="entry name" value="MerR_1"/>
    <property type="match status" value="1"/>
</dbReference>
<dbReference type="Gene3D" id="1.10.1660.10">
    <property type="match status" value="1"/>
</dbReference>
<dbReference type="Proteomes" id="UP001519344">
    <property type="component" value="Unassembled WGS sequence"/>
</dbReference>
<dbReference type="InterPro" id="IPR009061">
    <property type="entry name" value="DNA-bd_dom_put_sf"/>
</dbReference>
<keyword evidence="1 3" id="KW-0238">DNA-binding</keyword>
<dbReference type="SMART" id="SM00422">
    <property type="entry name" value="HTH_MERR"/>
    <property type="match status" value="1"/>
</dbReference>
<evidence type="ECO:0000259" key="2">
    <source>
        <dbReference type="PROSITE" id="PS50937"/>
    </source>
</evidence>
<dbReference type="RefSeq" id="WP_167052709.1">
    <property type="nucleotide sequence ID" value="NZ_JAAOZR010000005.1"/>
</dbReference>
<reference evidence="3 4" key="1">
    <citation type="submission" date="2021-03" db="EMBL/GenBank/DDBJ databases">
        <title>Genomic Encyclopedia of Type Strains, Phase IV (KMG-IV): sequencing the most valuable type-strain genomes for metagenomic binning, comparative biology and taxonomic classification.</title>
        <authorList>
            <person name="Goeker M."/>
        </authorList>
    </citation>
    <scope>NUCLEOTIDE SEQUENCE [LARGE SCALE GENOMIC DNA]</scope>
    <source>
        <strain evidence="3 4">DSM 24950</strain>
    </source>
</reference>
<dbReference type="CDD" id="cd01106">
    <property type="entry name" value="HTH_TipAL-Mta"/>
    <property type="match status" value="1"/>
</dbReference>
<gene>
    <name evidence="3" type="ORF">J2Z65_003830</name>
</gene>
<name>A0ABS4I115_9BACL</name>
<dbReference type="GO" id="GO:0003677">
    <property type="term" value="F:DNA binding"/>
    <property type="evidence" value="ECO:0007669"/>
    <property type="project" value="UniProtKB-KW"/>
</dbReference>
<dbReference type="InterPro" id="IPR000551">
    <property type="entry name" value="MerR-type_HTH_dom"/>
</dbReference>
<proteinExistence type="predicted"/>
<dbReference type="PANTHER" id="PTHR30204:SF90">
    <property type="entry name" value="HTH-TYPE TRANSCRIPTIONAL ACTIVATOR MTA"/>
    <property type="match status" value="1"/>
</dbReference>
<sequence>MLYTVKEVSNLSNVTIKTLHHYHKIGLVVPCEISEAGYRLYGRKELERLQEVLFYKELDFPLEKIAQLLESNPARLTILSNQKEQLVARKSRLTQLIGTLESSIMCTRNGGTMDHSDMFKGFQSEEEWNSALAEQNEHLKEKYQFDLLENNPVNFAELNEQAQEATRFMHGMVTCLREGRRHDDETVSLLIQEHLAFLNTHGHVISPANYAAQSRFFLNDDFHRQMLESQQLGLAYYLCLAAEAHAAV</sequence>
<organism evidence="3 4">
    <name type="scientific">Paenibacillus aceris</name>
    <dbReference type="NCBI Taxonomy" id="869555"/>
    <lineage>
        <taxon>Bacteria</taxon>
        <taxon>Bacillati</taxon>
        <taxon>Bacillota</taxon>
        <taxon>Bacilli</taxon>
        <taxon>Bacillales</taxon>
        <taxon>Paenibacillaceae</taxon>
        <taxon>Paenibacillus</taxon>
    </lineage>
</organism>
<dbReference type="PANTHER" id="PTHR30204">
    <property type="entry name" value="REDOX-CYCLING DRUG-SENSING TRANSCRIPTIONAL ACTIVATOR SOXR"/>
    <property type="match status" value="1"/>
</dbReference>
<keyword evidence="4" id="KW-1185">Reference proteome</keyword>
<feature type="domain" description="HTH merR-type" evidence="2">
    <location>
        <begin position="2"/>
        <end position="71"/>
    </location>
</feature>
<evidence type="ECO:0000313" key="4">
    <source>
        <dbReference type="Proteomes" id="UP001519344"/>
    </source>
</evidence>
<evidence type="ECO:0000256" key="1">
    <source>
        <dbReference type="ARBA" id="ARBA00023125"/>
    </source>
</evidence>
<comment type="caution">
    <text evidence="3">The sequence shown here is derived from an EMBL/GenBank/DDBJ whole genome shotgun (WGS) entry which is preliminary data.</text>
</comment>
<evidence type="ECO:0000313" key="3">
    <source>
        <dbReference type="EMBL" id="MBP1964607.1"/>
    </source>
</evidence>
<protein>
    <submittedName>
        <fullName evidence="3">DNA-binding transcriptional MerR regulator</fullName>
    </submittedName>
</protein>
<dbReference type="InterPro" id="IPR047057">
    <property type="entry name" value="MerR_fam"/>
</dbReference>
<dbReference type="EMBL" id="JAGGKV010000010">
    <property type="protein sequence ID" value="MBP1964607.1"/>
    <property type="molecule type" value="Genomic_DNA"/>
</dbReference>
<dbReference type="SUPFAM" id="SSF46955">
    <property type="entry name" value="Putative DNA-binding domain"/>
    <property type="match status" value="1"/>
</dbReference>